<evidence type="ECO:0000313" key="2">
    <source>
        <dbReference type="EMBL" id="EGT37421.1"/>
    </source>
</evidence>
<feature type="region of interest" description="Disordered" evidence="1">
    <location>
        <begin position="406"/>
        <end position="491"/>
    </location>
</feature>
<feature type="region of interest" description="Disordered" evidence="1">
    <location>
        <begin position="234"/>
        <end position="254"/>
    </location>
</feature>
<accession>G0MMS2</accession>
<proteinExistence type="predicted"/>
<keyword evidence="3" id="KW-1185">Reference proteome</keyword>
<gene>
    <name evidence="2" type="ORF">CAEBREN_05811</name>
</gene>
<feature type="compositionally biased region" description="Polar residues" evidence="1">
    <location>
        <begin position="236"/>
        <end position="254"/>
    </location>
</feature>
<reference evidence="3" key="1">
    <citation type="submission" date="2011-07" db="EMBL/GenBank/DDBJ databases">
        <authorList>
            <consortium name="Caenorhabditis brenneri Sequencing and Analysis Consortium"/>
            <person name="Wilson R.K."/>
        </authorList>
    </citation>
    <scope>NUCLEOTIDE SEQUENCE [LARGE SCALE GENOMIC DNA]</scope>
    <source>
        <strain evidence="3">PB2801</strain>
    </source>
</reference>
<dbReference type="EMBL" id="GL379802">
    <property type="protein sequence ID" value="EGT37421.1"/>
    <property type="molecule type" value="Genomic_DNA"/>
</dbReference>
<name>G0MMS2_CAEBE</name>
<dbReference type="AlphaFoldDB" id="G0MMS2"/>
<organism evidence="3">
    <name type="scientific">Caenorhabditis brenneri</name>
    <name type="common">Nematode worm</name>
    <dbReference type="NCBI Taxonomy" id="135651"/>
    <lineage>
        <taxon>Eukaryota</taxon>
        <taxon>Metazoa</taxon>
        <taxon>Ecdysozoa</taxon>
        <taxon>Nematoda</taxon>
        <taxon>Chromadorea</taxon>
        <taxon>Rhabditida</taxon>
        <taxon>Rhabditina</taxon>
        <taxon>Rhabditomorpha</taxon>
        <taxon>Rhabditoidea</taxon>
        <taxon>Rhabditidae</taxon>
        <taxon>Peloderinae</taxon>
        <taxon>Caenorhabditis</taxon>
    </lineage>
</organism>
<protein>
    <submittedName>
        <fullName evidence="2">Uncharacterized protein</fullName>
    </submittedName>
</protein>
<dbReference type="InParanoid" id="G0MMS2"/>
<sequence length="785" mass="87877">MAENKYQDGRHHSDDPTTIEELVRQVVASATPYPNLPPLPYSLQKMKNVVMQLTSFTGPRSYDWRTEPGLTPLQIEALSEIERLFLESRAFHKLLHGIYATWREHQVEPRPSEGTFFKAVAQREQQPFHNSNPVFKVFWGSHEGYITWSGQDVIPVMREIVNNLIRREAVVPPIPAEVVIVGNEVVVAADEEVRMVLEEAIKNNLVFDEPVEDSEPNGAAAEVFKFEDEAHVRTGADTSGSDVTGNKENQPVSNPVEQADCVKPISESFVGTRSLSSTNLVGDTATASMLPAVSDLGSTNDVPAAPPQGESNSSCKTNFILNAGTSDNVETSVATSSKNSIPTTLSSMGEIEEEHSAAQNGTDDVVLADTIPVLISSIDLAVDHEEEVETTTFEISAESSRKRRVRKRFSKLRLGTPDRPRQAKTAKVDSRTTDKDEDDSQNIPIPVDLANQDGSEIAVPMDEPSAEPDIPENLGVESAGSQSLLGVKTPQCSRKEEEEVIADTISDLVNNLIDLVVNNEENAEKLAARSQNDEDQLIVEEVQLDEPSAQLAEAQIVHQMFDGTEFDVPESYATALIPSSVELAPLRRRFVPRPAPPLTSPFFVIRNVREMNKEKRRALKSFANQPPIRPGTVEYKELLDHAQIVFDNSGFMEEDYLLTIMPFLRKHFCDPYEKLEGDFPKTKIIVPPSVRKMCLEWIRVVIGGCKNRFSDLFTQWQEHKTDFYLEWVRLKKIVDELIFQQVQCRLITGEVGDRARMKKKRSEEAVVVDMEKDEPPPKRQCFWMS</sequence>
<evidence type="ECO:0000256" key="1">
    <source>
        <dbReference type="SAM" id="MobiDB-lite"/>
    </source>
</evidence>
<evidence type="ECO:0000313" key="3">
    <source>
        <dbReference type="Proteomes" id="UP000008068"/>
    </source>
</evidence>
<feature type="compositionally biased region" description="Basic and acidic residues" evidence="1">
    <location>
        <begin position="416"/>
        <end position="434"/>
    </location>
</feature>
<dbReference type="Proteomes" id="UP000008068">
    <property type="component" value="Unassembled WGS sequence"/>
</dbReference>
<dbReference type="HOGENOM" id="CLU_357240_0_0_1"/>